<accession>A0A2U8GPY8</accession>
<dbReference type="InterPro" id="IPR043504">
    <property type="entry name" value="Peptidase_S1_PA_chymotrypsin"/>
</dbReference>
<evidence type="ECO:0000313" key="2">
    <source>
        <dbReference type="Proteomes" id="UP000244930"/>
    </source>
</evidence>
<dbReference type="Gene3D" id="2.40.10.10">
    <property type="entry name" value="Trypsin-like serine proteases"/>
    <property type="match status" value="2"/>
</dbReference>
<dbReference type="GO" id="GO:0008233">
    <property type="term" value="F:peptidase activity"/>
    <property type="evidence" value="ECO:0007669"/>
    <property type="project" value="UniProtKB-KW"/>
</dbReference>
<keyword evidence="1" id="KW-0645">Protease</keyword>
<dbReference type="EMBL" id="CP022187">
    <property type="protein sequence ID" value="AWI75574.1"/>
    <property type="molecule type" value="Genomic_DNA"/>
</dbReference>
<dbReference type="AlphaFoldDB" id="A0A2U8GPY8"/>
<dbReference type="InterPro" id="IPR009003">
    <property type="entry name" value="Peptidase_S1_PA"/>
</dbReference>
<reference evidence="1 2" key="1">
    <citation type="submission" date="2017-06" db="EMBL/GenBank/DDBJ databases">
        <title>Azoarcus.</title>
        <authorList>
            <person name="Woo J.-H."/>
            <person name="Kim H.-S."/>
        </authorList>
    </citation>
    <scope>NUCLEOTIDE SEQUENCE [LARGE SCALE GENOMIC DNA]</scope>
    <source>
        <strain evidence="1 2">TSPY31</strain>
    </source>
</reference>
<dbReference type="Proteomes" id="UP000244930">
    <property type="component" value="Chromosome"/>
</dbReference>
<dbReference type="PANTHER" id="PTHR43019">
    <property type="entry name" value="SERINE ENDOPROTEASE DEGS"/>
    <property type="match status" value="1"/>
</dbReference>
<evidence type="ECO:0000313" key="1">
    <source>
        <dbReference type="EMBL" id="AWI75574.1"/>
    </source>
</evidence>
<dbReference type="KEGG" id="acom:CEW83_10405"/>
<dbReference type="SUPFAM" id="SSF50494">
    <property type="entry name" value="Trypsin-like serine proteases"/>
    <property type="match status" value="1"/>
</dbReference>
<dbReference type="Pfam" id="PF13365">
    <property type="entry name" value="Trypsin_2"/>
    <property type="match status" value="1"/>
</dbReference>
<dbReference type="GO" id="GO:0006508">
    <property type="term" value="P:proteolysis"/>
    <property type="evidence" value="ECO:0007669"/>
    <property type="project" value="UniProtKB-KW"/>
</dbReference>
<proteinExistence type="predicted"/>
<dbReference type="RefSeq" id="WP_108949280.1">
    <property type="nucleotide sequence ID" value="NZ_CP022187.1"/>
</dbReference>
<keyword evidence="1" id="KW-0378">Hydrolase</keyword>
<sequence>MTGLLLPVLSRAARILVCGFSLILALPVAAGLIETVPHIKESVVAVGTYQQTRSPPFRFLGTGFAVGNGRLIATNAHVIPDVVSEDQFEMLVVVLPGDEQTRGVRRVTRVAVDPERDLAVLRLDAGNSLPPLTLSGNGGAQEGQSIAFTGFPIGNALGMTPVTHRGIISALTPIGIPQGNARDLNPALVRRLAGGAFRVYQLDATAYPGNSGSPVFDPDSGEVLGVVNMVFVKTTKENILSSPSGISYAIPVKYLANLIEGLN</sequence>
<dbReference type="PANTHER" id="PTHR43019:SF23">
    <property type="entry name" value="PROTEASE DO-LIKE 5, CHLOROPLASTIC"/>
    <property type="match status" value="1"/>
</dbReference>
<name>A0A2U8GPY8_9RHOO</name>
<organism evidence="1 2">
    <name type="scientific">Parazoarcus communis</name>
    <dbReference type="NCBI Taxonomy" id="41977"/>
    <lineage>
        <taxon>Bacteria</taxon>
        <taxon>Pseudomonadati</taxon>
        <taxon>Pseudomonadota</taxon>
        <taxon>Betaproteobacteria</taxon>
        <taxon>Rhodocyclales</taxon>
        <taxon>Zoogloeaceae</taxon>
        <taxon>Parazoarcus</taxon>
    </lineage>
</organism>
<gene>
    <name evidence="1" type="ORF">CEW83_10405</name>
</gene>
<keyword evidence="2" id="KW-1185">Reference proteome</keyword>
<protein>
    <submittedName>
        <fullName evidence="1">Serine protease</fullName>
    </submittedName>
</protein>